<evidence type="ECO:0000313" key="1">
    <source>
        <dbReference type="EMBL" id="KAF0712853.1"/>
    </source>
</evidence>
<dbReference type="EMBL" id="VJMH01001176">
    <property type="protein sequence ID" value="KAF0712853.1"/>
    <property type="molecule type" value="Genomic_DNA"/>
</dbReference>
<proteinExistence type="predicted"/>
<reference evidence="2 3" key="1">
    <citation type="submission" date="2019-03" db="EMBL/GenBank/DDBJ databases">
        <authorList>
            <person name="Gaulin E."/>
            <person name="Dumas B."/>
        </authorList>
    </citation>
    <scope>NUCLEOTIDE SEQUENCE [LARGE SCALE GENOMIC DNA]</scope>
    <source>
        <strain evidence="2">CBS 568.67</strain>
    </source>
</reference>
<sequence>MASPNHSSQAIVATLLPSNEILELLTVSFPSQSATHTFAVKMFLSDNEDLPMRLWLESNDTKHQWECLVLDTQNHVPKGAKYVLPWDSVVSSLKSGLEHLASHATCECDYVVTLEDGDSGHLRLALVLPYARSYYATYSFDLVPMAIEKVDIVHAQLRDVQAQLRVVQAQLYDTLMVKQLDRIPANVADDKFLVGDVEAPLRVLQDAAAIENSSSINAQFRHSQAQFDDIKSELSTIKTQLRDTQDSIAAQHADKAQAHNFDTVHHLGDDVQAQLSAIRDELGDFKAVQDAVAIKNANNAQALFHGLQTEIRDVQAQLASGKASQDTFAIENASSVQAQLLGFQAQLRDIKTLFRNSQDTAGIEYARFQAQFIDIQAQVFAVHAQHREMVDIVQTQLGNVQAQLRDVTPLIETVKWDSVRAQLCDFKAQLFDFSAQLRDVQDAAAIPSAVPAIAPIYVSWTSAESASPSMFLKWIAAPTNIFEYQTSADCTTIRLAKRGLYYVEAHGVIDAVSQGSGMRLVVDGVNIHTSPLDHNIRRSNPVVRISHMLIASKQLRLRFQCFGTYNIDQGATLTVVLMNEFA</sequence>
<dbReference type="EMBL" id="CAADRA010001176">
    <property type="protein sequence ID" value="VFT81737.1"/>
    <property type="molecule type" value="Genomic_DNA"/>
</dbReference>
<gene>
    <name evidence="2" type="primary">Aste57867_4633</name>
    <name evidence="1" type="ORF">As57867_004620</name>
    <name evidence="2" type="ORF">ASTE57867_4633</name>
</gene>
<accession>A0A485KGX6</accession>
<dbReference type="Proteomes" id="UP000332933">
    <property type="component" value="Unassembled WGS sequence"/>
</dbReference>
<evidence type="ECO:0000313" key="2">
    <source>
        <dbReference type="EMBL" id="VFT81737.1"/>
    </source>
</evidence>
<keyword evidence="3" id="KW-1185">Reference proteome</keyword>
<name>A0A485KGX6_9STRA</name>
<protein>
    <submittedName>
        <fullName evidence="2">Aste57867_4633 protein</fullName>
    </submittedName>
</protein>
<reference evidence="1" key="2">
    <citation type="submission" date="2019-06" db="EMBL/GenBank/DDBJ databases">
        <title>Genomics analysis of Aphanomyces spp. identifies a new class of oomycete effector associated with host adaptation.</title>
        <authorList>
            <person name="Gaulin E."/>
        </authorList>
    </citation>
    <scope>NUCLEOTIDE SEQUENCE</scope>
    <source>
        <strain evidence="1">CBS 578.67</strain>
    </source>
</reference>
<organism evidence="2 3">
    <name type="scientific">Aphanomyces stellatus</name>
    <dbReference type="NCBI Taxonomy" id="120398"/>
    <lineage>
        <taxon>Eukaryota</taxon>
        <taxon>Sar</taxon>
        <taxon>Stramenopiles</taxon>
        <taxon>Oomycota</taxon>
        <taxon>Saprolegniomycetes</taxon>
        <taxon>Saprolegniales</taxon>
        <taxon>Verrucalvaceae</taxon>
        <taxon>Aphanomyces</taxon>
    </lineage>
</organism>
<evidence type="ECO:0000313" key="3">
    <source>
        <dbReference type="Proteomes" id="UP000332933"/>
    </source>
</evidence>
<dbReference type="AlphaFoldDB" id="A0A485KGX6"/>